<dbReference type="EMBL" id="CATOUU010000531">
    <property type="protein sequence ID" value="CAI9932940.1"/>
    <property type="molecule type" value="Genomic_DNA"/>
</dbReference>
<dbReference type="AlphaFoldDB" id="A0AA86P7C2"/>
<accession>A0AA86P7C2</accession>
<protein>
    <submittedName>
        <fullName evidence="2">Hypothetical_protein</fullName>
    </submittedName>
</protein>
<comment type="caution">
    <text evidence="1">The sequence shown here is derived from an EMBL/GenBank/DDBJ whole genome shotgun (WGS) entry which is preliminary data.</text>
</comment>
<gene>
    <name evidence="1" type="ORF">HINF_LOCUS20585</name>
    <name evidence="2" type="ORF">HINF_LOCUS2131</name>
</gene>
<reference evidence="1" key="1">
    <citation type="submission" date="2023-06" db="EMBL/GenBank/DDBJ databases">
        <authorList>
            <person name="Kurt Z."/>
        </authorList>
    </citation>
    <scope>NUCLEOTIDE SEQUENCE</scope>
</reference>
<proteinExistence type="predicted"/>
<name>A0AA86P7C2_9EUKA</name>
<dbReference type="Proteomes" id="UP001642409">
    <property type="component" value="Unassembled WGS sequence"/>
</dbReference>
<evidence type="ECO:0000313" key="1">
    <source>
        <dbReference type="EMBL" id="CAI9932940.1"/>
    </source>
</evidence>
<evidence type="ECO:0000313" key="2">
    <source>
        <dbReference type="EMBL" id="CAL5972949.1"/>
    </source>
</evidence>
<keyword evidence="3" id="KW-1185">Reference proteome</keyword>
<organism evidence="1">
    <name type="scientific">Hexamita inflata</name>
    <dbReference type="NCBI Taxonomy" id="28002"/>
    <lineage>
        <taxon>Eukaryota</taxon>
        <taxon>Metamonada</taxon>
        <taxon>Diplomonadida</taxon>
        <taxon>Hexamitidae</taxon>
        <taxon>Hexamitinae</taxon>
        <taxon>Hexamita</taxon>
    </lineage>
</organism>
<evidence type="ECO:0000313" key="3">
    <source>
        <dbReference type="Proteomes" id="UP001642409"/>
    </source>
</evidence>
<sequence length="130" mass="14392">MASITFAVDTALRILKISGYRNLLNMFTTQSVPVLLFLRSHVSLQTTIKNQQTHSSMPNAHAALPPVTVYSACSSEPLESVTEIFMTIAATSRQILILQSTKNSRRIKIIEFNLKVKKINVSLSGIQLCT</sequence>
<reference evidence="2 3" key="2">
    <citation type="submission" date="2024-07" db="EMBL/GenBank/DDBJ databases">
        <authorList>
            <person name="Akdeniz Z."/>
        </authorList>
    </citation>
    <scope>NUCLEOTIDE SEQUENCE [LARGE SCALE GENOMIC DNA]</scope>
</reference>
<dbReference type="EMBL" id="CAXDID020000004">
    <property type="protein sequence ID" value="CAL5972949.1"/>
    <property type="molecule type" value="Genomic_DNA"/>
</dbReference>